<protein>
    <recommendedName>
        <fullName evidence="7">Peptidase M48 domain-containing protein</fullName>
    </recommendedName>
</protein>
<evidence type="ECO:0000256" key="1">
    <source>
        <dbReference type="ARBA" id="ARBA00022670"/>
    </source>
</evidence>
<accession>A0A2W4QW43</accession>
<dbReference type="Pfam" id="PF01435">
    <property type="entry name" value="Peptidase_M48"/>
    <property type="match status" value="1"/>
</dbReference>
<keyword evidence="4 6" id="KW-0862">Zinc</keyword>
<evidence type="ECO:0000313" key="9">
    <source>
        <dbReference type="Proteomes" id="UP000249396"/>
    </source>
</evidence>
<dbReference type="GO" id="GO:0046872">
    <property type="term" value="F:metal ion binding"/>
    <property type="evidence" value="ECO:0007669"/>
    <property type="project" value="UniProtKB-KW"/>
</dbReference>
<dbReference type="Proteomes" id="UP000249396">
    <property type="component" value="Unassembled WGS sequence"/>
</dbReference>
<evidence type="ECO:0000256" key="3">
    <source>
        <dbReference type="ARBA" id="ARBA00022801"/>
    </source>
</evidence>
<sequence>MTPANRLSLSRNSQLRSYRLAGTQRCLAAVLGGMLLSAGPQVAYGLCLGELERSKDTRQRIDQEWPLRSSGDEATQYIQKLGVRLARYSTGGDTIPWRFFVVRNLSPNAFSIGAGTVYVTEGAITFARNESELAAIIAHELGHELAGHFCSQATYSGSPGLFDIFSAAPPSPQLQEVGAGSVRQTIDPAKEEQADQIAISILQAAGYSPLALLQVARRLPSGGETHLLDPRRIQSLERILDGYRDVPALPDSEDFKEVRRELMR</sequence>
<dbReference type="GO" id="GO:0004222">
    <property type="term" value="F:metalloendopeptidase activity"/>
    <property type="evidence" value="ECO:0007669"/>
    <property type="project" value="InterPro"/>
</dbReference>
<evidence type="ECO:0000259" key="7">
    <source>
        <dbReference type="Pfam" id="PF01435"/>
    </source>
</evidence>
<comment type="similarity">
    <text evidence="6">Belongs to the peptidase M48 family.</text>
</comment>
<keyword evidence="2" id="KW-0479">Metal-binding</keyword>
<feature type="domain" description="Peptidase M48" evidence="7">
    <location>
        <begin position="75"/>
        <end position="238"/>
    </location>
</feature>
<organism evidence="8 9">
    <name type="scientific">Candidatus Methylumidiphilus alinenensis</name>
    <dbReference type="NCBI Taxonomy" id="2202197"/>
    <lineage>
        <taxon>Bacteria</taxon>
        <taxon>Pseudomonadati</taxon>
        <taxon>Pseudomonadota</taxon>
        <taxon>Gammaproteobacteria</taxon>
        <taxon>Methylococcales</taxon>
        <taxon>Candidatus Methylumidiphilus</taxon>
    </lineage>
</organism>
<evidence type="ECO:0000256" key="2">
    <source>
        <dbReference type="ARBA" id="ARBA00022723"/>
    </source>
</evidence>
<dbReference type="InterPro" id="IPR051156">
    <property type="entry name" value="Mito/Outer_Membr_Metalloprot"/>
</dbReference>
<dbReference type="Gene3D" id="3.30.2010.10">
    <property type="entry name" value="Metalloproteases ('zincins'), catalytic domain"/>
    <property type="match status" value="1"/>
</dbReference>
<evidence type="ECO:0000256" key="6">
    <source>
        <dbReference type="RuleBase" id="RU003983"/>
    </source>
</evidence>
<dbReference type="PANTHER" id="PTHR22726">
    <property type="entry name" value="METALLOENDOPEPTIDASE OMA1"/>
    <property type="match status" value="1"/>
</dbReference>
<keyword evidence="3 6" id="KW-0378">Hydrolase</keyword>
<dbReference type="PANTHER" id="PTHR22726:SF1">
    <property type="entry name" value="METALLOENDOPEPTIDASE OMA1, MITOCHONDRIAL"/>
    <property type="match status" value="1"/>
</dbReference>
<comment type="cofactor">
    <cofactor evidence="6">
        <name>Zn(2+)</name>
        <dbReference type="ChEBI" id="CHEBI:29105"/>
    </cofactor>
    <text evidence="6">Binds 1 zinc ion per subunit.</text>
</comment>
<gene>
    <name evidence="8" type="ORF">DM484_18560</name>
</gene>
<evidence type="ECO:0000313" key="8">
    <source>
        <dbReference type="EMBL" id="PZN75513.1"/>
    </source>
</evidence>
<dbReference type="EMBL" id="QJPH01000383">
    <property type="protein sequence ID" value="PZN75513.1"/>
    <property type="molecule type" value="Genomic_DNA"/>
</dbReference>
<dbReference type="CDD" id="cd07324">
    <property type="entry name" value="M48C_Oma1-like"/>
    <property type="match status" value="1"/>
</dbReference>
<proteinExistence type="inferred from homology"/>
<dbReference type="InterPro" id="IPR001915">
    <property type="entry name" value="Peptidase_M48"/>
</dbReference>
<comment type="caution">
    <text evidence="8">The sequence shown here is derived from an EMBL/GenBank/DDBJ whole genome shotgun (WGS) entry which is preliminary data.</text>
</comment>
<name>A0A2W4QW43_9GAMM</name>
<reference evidence="8 9" key="1">
    <citation type="journal article" date="2018" name="Aquat. Microb. Ecol.">
        <title>Gammaproteobacterial methanotrophs dominate.</title>
        <authorList>
            <person name="Rissanen A.J."/>
            <person name="Saarenheimo J."/>
            <person name="Tiirola M."/>
            <person name="Peura S."/>
            <person name="Aalto S.L."/>
            <person name="Karvinen A."/>
            <person name="Nykanen H."/>
        </authorList>
    </citation>
    <scope>NUCLEOTIDE SEQUENCE [LARGE SCALE GENOMIC DNA]</scope>
    <source>
        <strain evidence="8">AMbin10</strain>
    </source>
</reference>
<dbReference type="AlphaFoldDB" id="A0A2W4QW43"/>
<keyword evidence="5 6" id="KW-0482">Metalloprotease</keyword>
<dbReference type="GO" id="GO:0016020">
    <property type="term" value="C:membrane"/>
    <property type="evidence" value="ECO:0007669"/>
    <property type="project" value="TreeGrafter"/>
</dbReference>
<evidence type="ECO:0000256" key="4">
    <source>
        <dbReference type="ARBA" id="ARBA00022833"/>
    </source>
</evidence>
<keyword evidence="1 6" id="KW-0645">Protease</keyword>
<dbReference type="GO" id="GO:0051603">
    <property type="term" value="P:proteolysis involved in protein catabolic process"/>
    <property type="evidence" value="ECO:0007669"/>
    <property type="project" value="TreeGrafter"/>
</dbReference>
<evidence type="ECO:0000256" key="5">
    <source>
        <dbReference type="ARBA" id="ARBA00023049"/>
    </source>
</evidence>